<dbReference type="CDD" id="cd01763">
    <property type="entry name" value="Ubl_SUMO_like"/>
    <property type="match status" value="1"/>
</dbReference>
<accession>A0A9W8B102</accession>
<feature type="region of interest" description="Disordered" evidence="1">
    <location>
        <begin position="1"/>
        <end position="162"/>
    </location>
</feature>
<feature type="compositionally biased region" description="Low complexity" evidence="1">
    <location>
        <begin position="420"/>
        <end position="432"/>
    </location>
</feature>
<feature type="compositionally biased region" description="Polar residues" evidence="1">
    <location>
        <begin position="179"/>
        <end position="188"/>
    </location>
</feature>
<dbReference type="SUPFAM" id="SSF54236">
    <property type="entry name" value="Ubiquitin-like"/>
    <property type="match status" value="2"/>
</dbReference>
<reference evidence="3" key="1">
    <citation type="submission" date="2022-07" db="EMBL/GenBank/DDBJ databases">
        <title>Phylogenomic reconstructions and comparative analyses of Kickxellomycotina fungi.</title>
        <authorList>
            <person name="Reynolds N.K."/>
            <person name="Stajich J.E."/>
            <person name="Barry K."/>
            <person name="Grigoriev I.V."/>
            <person name="Crous P."/>
            <person name="Smith M.E."/>
        </authorList>
    </citation>
    <scope>NUCLEOTIDE SEQUENCE</scope>
    <source>
        <strain evidence="3">RSA 1196</strain>
    </source>
</reference>
<comment type="caution">
    <text evidence="3">The sequence shown here is derived from an EMBL/GenBank/DDBJ whole genome shotgun (WGS) entry which is preliminary data.</text>
</comment>
<organism evidence="3 4">
    <name type="scientific">Dispira parvispora</name>
    <dbReference type="NCBI Taxonomy" id="1520584"/>
    <lineage>
        <taxon>Eukaryota</taxon>
        <taxon>Fungi</taxon>
        <taxon>Fungi incertae sedis</taxon>
        <taxon>Zoopagomycota</taxon>
        <taxon>Kickxellomycotina</taxon>
        <taxon>Dimargaritomycetes</taxon>
        <taxon>Dimargaritales</taxon>
        <taxon>Dimargaritaceae</taxon>
        <taxon>Dispira</taxon>
    </lineage>
</organism>
<evidence type="ECO:0000313" key="4">
    <source>
        <dbReference type="Proteomes" id="UP001150925"/>
    </source>
</evidence>
<feature type="region of interest" description="Disordered" evidence="1">
    <location>
        <begin position="247"/>
        <end position="281"/>
    </location>
</feature>
<dbReference type="CDD" id="cd17080">
    <property type="entry name" value="Ubl_SLD2_Esc2_like"/>
    <property type="match status" value="1"/>
</dbReference>
<proteinExistence type="predicted"/>
<evidence type="ECO:0000256" key="1">
    <source>
        <dbReference type="SAM" id="MobiDB-lite"/>
    </source>
</evidence>
<dbReference type="Gene3D" id="3.10.20.90">
    <property type="entry name" value="Phosphatidylinositol 3-kinase Catalytic Subunit, Chain A, domain 1"/>
    <property type="match status" value="2"/>
</dbReference>
<sequence>MNSLDSDDETPIARRPQPKPRRRPRPTPSRAPSVPEDPTSTDQAASSGAPAPDDDFFFRRRPLFHSTFLSQSLESPVTPAVNPEKSSPTGSSKRKSDDALSSPEVNRQPVKRIPPKSTKPAADKLPSDDSDSLTLELDTDDDERSISLTPPPPPSPLHRRGNQPVVIVDDTDMEAVTLSSPTRSARSQASRHHPVIRSPSIPLPYELDPELEAIASNMASKQLEFPSSPLASTTHYDLTQEDHRNQGYPTISPQDSSPSGTTASIATLLNHPPPATSPFTQSDASMVNLHFLIKVRSTIEGGQLRIIQDSTMTYSVHPNQPLGETFDLVASTMGYPRFSLIMLYQDVPLFDHVTPASLDLHDDVTIEVYTRTIHKHVKAHRAKEKQEYLKQLEEQAGLENRLVRNLARHTPNPENNLQIGSSPGPEESQSSSAPLRDSQLNVVDNESLEYPDEDESDAFVKLKLRNKENIDVKLKVRKTTTVQTLVDQYVKRQSLKLDQVQVRIEFEGEILGADDSLEDLDLEDGDMLTVIVKAR</sequence>
<dbReference type="PROSITE" id="PS50053">
    <property type="entry name" value="UBIQUITIN_2"/>
    <property type="match status" value="1"/>
</dbReference>
<dbReference type="AlphaFoldDB" id="A0A9W8B102"/>
<name>A0A9W8B102_9FUNG</name>
<protein>
    <recommendedName>
        <fullName evidence="2">Ubiquitin-like domain-containing protein</fullName>
    </recommendedName>
</protein>
<dbReference type="SMART" id="SM00213">
    <property type="entry name" value="UBQ"/>
    <property type="match status" value="2"/>
</dbReference>
<evidence type="ECO:0000259" key="2">
    <source>
        <dbReference type="PROSITE" id="PS50053"/>
    </source>
</evidence>
<dbReference type="PANTHER" id="PTHR10562">
    <property type="entry name" value="SMALL UBIQUITIN-RELATED MODIFIER"/>
    <property type="match status" value="1"/>
</dbReference>
<keyword evidence="4" id="KW-1185">Reference proteome</keyword>
<dbReference type="InterPro" id="IPR029071">
    <property type="entry name" value="Ubiquitin-like_domsf"/>
</dbReference>
<dbReference type="Pfam" id="PF11976">
    <property type="entry name" value="Rad60-SLD"/>
    <property type="match status" value="1"/>
</dbReference>
<evidence type="ECO:0000313" key="3">
    <source>
        <dbReference type="EMBL" id="KAJ1970310.1"/>
    </source>
</evidence>
<gene>
    <name evidence="3" type="ORF">IWQ62_000037</name>
</gene>
<feature type="region of interest" description="Disordered" evidence="1">
    <location>
        <begin position="409"/>
        <end position="439"/>
    </location>
</feature>
<dbReference type="Proteomes" id="UP001150925">
    <property type="component" value="Unassembled WGS sequence"/>
</dbReference>
<feature type="compositionally biased region" description="Polar residues" evidence="1">
    <location>
        <begin position="247"/>
        <end position="267"/>
    </location>
</feature>
<feature type="domain" description="Ubiquitin-like" evidence="2">
    <location>
        <begin position="460"/>
        <end position="535"/>
    </location>
</feature>
<feature type="region of interest" description="Disordered" evidence="1">
    <location>
        <begin position="179"/>
        <end position="201"/>
    </location>
</feature>
<dbReference type="EMBL" id="JANBPY010000001">
    <property type="protein sequence ID" value="KAJ1970310.1"/>
    <property type="molecule type" value="Genomic_DNA"/>
</dbReference>
<feature type="compositionally biased region" description="Low complexity" evidence="1">
    <location>
        <begin position="42"/>
        <end position="51"/>
    </location>
</feature>
<dbReference type="InterPro" id="IPR000626">
    <property type="entry name" value="Ubiquitin-like_dom"/>
</dbReference>
<dbReference type="InterPro" id="IPR022617">
    <property type="entry name" value="Rad60/SUMO-like_dom"/>
</dbReference>
<feature type="compositionally biased region" description="Acidic residues" evidence="1">
    <location>
        <begin position="1"/>
        <end position="10"/>
    </location>
</feature>
<feature type="compositionally biased region" description="Basic residues" evidence="1">
    <location>
        <begin position="16"/>
        <end position="25"/>
    </location>
</feature>
<dbReference type="OrthoDB" id="3365399at2759"/>